<comment type="caution">
    <text evidence="1">The sequence shown here is derived from an EMBL/GenBank/DDBJ whole genome shotgun (WGS) entry which is preliminary data.</text>
</comment>
<protein>
    <submittedName>
        <fullName evidence="1">Globin</fullName>
    </submittedName>
</protein>
<dbReference type="AlphaFoldDB" id="A0A7V1D0G6"/>
<name>A0A7V1D0G6_9GAMM</name>
<sequence>MGVSAHHQKILLQSIAIIKPNFHCFTVTFHVQLKRHALTMQWPSSQEISEKSYLLYCSLERTVTHLDCLLSVLPFIQHHANNLSKSGLTCQDVDLLGDAFIAALKIHLGKEFTPNLENAWHYAVRMFKSIVKSYLFNTNNIVAINKSVQQQMSS</sequence>
<dbReference type="EMBL" id="DRGM01000146">
    <property type="protein sequence ID" value="HEA17584.1"/>
    <property type="molecule type" value="Genomic_DNA"/>
</dbReference>
<organism evidence="1">
    <name type="scientific">Pseudoalteromonas prydzensis</name>
    <dbReference type="NCBI Taxonomy" id="182141"/>
    <lineage>
        <taxon>Bacteria</taxon>
        <taxon>Pseudomonadati</taxon>
        <taxon>Pseudomonadota</taxon>
        <taxon>Gammaproteobacteria</taxon>
        <taxon>Alteromonadales</taxon>
        <taxon>Pseudoalteromonadaceae</taxon>
        <taxon>Pseudoalteromonas</taxon>
    </lineage>
</organism>
<gene>
    <name evidence="1" type="ORF">ENH88_14300</name>
</gene>
<dbReference type="Gene3D" id="1.10.490.10">
    <property type="entry name" value="Globins"/>
    <property type="match status" value="1"/>
</dbReference>
<reference evidence="1" key="1">
    <citation type="journal article" date="2020" name="mSystems">
        <title>Genome- and Community-Level Interaction Insights into Carbon Utilization and Element Cycling Functions of Hydrothermarchaeota in Hydrothermal Sediment.</title>
        <authorList>
            <person name="Zhou Z."/>
            <person name="Liu Y."/>
            <person name="Xu W."/>
            <person name="Pan J."/>
            <person name="Luo Z.H."/>
            <person name="Li M."/>
        </authorList>
    </citation>
    <scope>NUCLEOTIDE SEQUENCE [LARGE SCALE GENOMIC DNA]</scope>
    <source>
        <strain evidence="1">HyVt-346</strain>
    </source>
</reference>
<dbReference type="GO" id="GO:0020037">
    <property type="term" value="F:heme binding"/>
    <property type="evidence" value="ECO:0007669"/>
    <property type="project" value="InterPro"/>
</dbReference>
<accession>A0A7V1D0G6</accession>
<dbReference type="InterPro" id="IPR012292">
    <property type="entry name" value="Globin/Proto"/>
</dbReference>
<proteinExistence type="predicted"/>
<dbReference type="GO" id="GO:0019825">
    <property type="term" value="F:oxygen binding"/>
    <property type="evidence" value="ECO:0007669"/>
    <property type="project" value="InterPro"/>
</dbReference>
<dbReference type="SUPFAM" id="SSF46458">
    <property type="entry name" value="Globin-like"/>
    <property type="match status" value="1"/>
</dbReference>
<evidence type="ECO:0000313" key="1">
    <source>
        <dbReference type="EMBL" id="HEA17584.1"/>
    </source>
</evidence>
<dbReference type="Proteomes" id="UP000886188">
    <property type="component" value="Unassembled WGS sequence"/>
</dbReference>
<dbReference type="InterPro" id="IPR009050">
    <property type="entry name" value="Globin-like_sf"/>
</dbReference>